<dbReference type="Gene3D" id="3.40.640.10">
    <property type="entry name" value="Type I PLP-dependent aspartate aminotransferase-like (Major domain)"/>
    <property type="match status" value="1"/>
</dbReference>
<dbReference type="PIRSF" id="PIRSF000390">
    <property type="entry name" value="PLP_StrS"/>
    <property type="match status" value="1"/>
</dbReference>
<dbReference type="SUPFAM" id="SSF53383">
    <property type="entry name" value="PLP-dependent transferases"/>
    <property type="match status" value="1"/>
</dbReference>
<dbReference type="Proteomes" id="UP001197609">
    <property type="component" value="Unassembled WGS sequence"/>
</dbReference>
<protein>
    <submittedName>
        <fullName evidence="4">DegT/DnrJ/EryC1/StrS family aminotransferase</fullName>
    </submittedName>
</protein>
<keyword evidence="2 3" id="KW-0663">Pyridoxal phosphate</keyword>
<dbReference type="InterPro" id="IPR015424">
    <property type="entry name" value="PyrdxlP-dep_Trfase"/>
</dbReference>
<dbReference type="EMBL" id="JAIOIU010000011">
    <property type="protein sequence ID" value="MBZ0158662.1"/>
    <property type="molecule type" value="Genomic_DNA"/>
</dbReference>
<dbReference type="InterPro" id="IPR015421">
    <property type="entry name" value="PyrdxlP-dep_Trfase_major"/>
</dbReference>
<comment type="similarity">
    <text evidence="3">Belongs to the DegT/DnrJ/EryC1 family.</text>
</comment>
<dbReference type="InterPro" id="IPR015422">
    <property type="entry name" value="PyrdxlP-dep_Trfase_small"/>
</dbReference>
<dbReference type="Gene3D" id="3.90.1150.10">
    <property type="entry name" value="Aspartate Aminotransferase, domain 1"/>
    <property type="match status" value="1"/>
</dbReference>
<dbReference type="PANTHER" id="PTHR30244">
    <property type="entry name" value="TRANSAMINASE"/>
    <property type="match status" value="1"/>
</dbReference>
<feature type="modified residue" description="N6-(pyridoxal phosphate)lysine" evidence="2">
    <location>
        <position position="187"/>
    </location>
</feature>
<keyword evidence="4" id="KW-0808">Transferase</keyword>
<dbReference type="GO" id="GO:0030170">
    <property type="term" value="F:pyridoxal phosphate binding"/>
    <property type="evidence" value="ECO:0007669"/>
    <property type="project" value="TreeGrafter"/>
</dbReference>
<sequence>MKEPIVFGAPYLDDDMIAEVVACLRSGWWQAGPRVERLEAEVKRRTGAKHCVAVSSATAGIHLVLMALKIDQSTERVDEVVTSPICWASVPGAIELAGAQPVFADVDPRTGNLDPHAVAGAITPHTRAILPVHLAGRTCDMDAIMEIAQRHSIPVVEDASHAFGASWKGRATGTFGVAGVFSFNRAKNIAAAEGGAVITNDEHLASAVRLLAHGGVSRGSWERFSFARDYEVVSAGLNCKMPDLAAAMLLPQLARFEEFQTKRATLWTLYDSMLRHLPISQPPRWGERSVHAMHLYQVRLPAAIDRDQVRARMWEGGIGTGIHYRPLHQEPYYGNSLGSSLPGAEEFGRTTLSLPFSVRVTEADVLAVSQALEEALS</sequence>
<dbReference type="AlphaFoldDB" id="A0AAJ1AFZ9"/>
<proteinExistence type="inferred from homology"/>
<gene>
    <name evidence="4" type="ORF">K8G79_00695</name>
</gene>
<evidence type="ECO:0000313" key="5">
    <source>
        <dbReference type="Proteomes" id="UP001197609"/>
    </source>
</evidence>
<comment type="caution">
    <text evidence="4">The sequence shown here is derived from an EMBL/GenBank/DDBJ whole genome shotgun (WGS) entry which is preliminary data.</text>
</comment>
<dbReference type="GO" id="GO:0000271">
    <property type="term" value="P:polysaccharide biosynthetic process"/>
    <property type="evidence" value="ECO:0007669"/>
    <property type="project" value="TreeGrafter"/>
</dbReference>
<feature type="active site" description="Proton acceptor" evidence="1">
    <location>
        <position position="187"/>
    </location>
</feature>
<dbReference type="CDD" id="cd00616">
    <property type="entry name" value="AHBA_syn"/>
    <property type="match status" value="1"/>
</dbReference>
<evidence type="ECO:0000256" key="2">
    <source>
        <dbReference type="PIRSR" id="PIRSR000390-2"/>
    </source>
</evidence>
<evidence type="ECO:0000313" key="4">
    <source>
        <dbReference type="EMBL" id="MBZ0158662.1"/>
    </source>
</evidence>
<organism evidence="4 5">
    <name type="scientific">Candidatus Methylomirabilis tolerans</name>
    <dbReference type="NCBI Taxonomy" id="3123416"/>
    <lineage>
        <taxon>Bacteria</taxon>
        <taxon>Candidatus Methylomirabilota</taxon>
        <taxon>Candidatus Methylomirabilia</taxon>
        <taxon>Candidatus Methylomirabilales</taxon>
        <taxon>Candidatus Methylomirabilaceae</taxon>
        <taxon>Candidatus Methylomirabilis</taxon>
    </lineage>
</organism>
<evidence type="ECO:0000256" key="1">
    <source>
        <dbReference type="PIRSR" id="PIRSR000390-1"/>
    </source>
</evidence>
<accession>A0AAJ1AFZ9</accession>
<evidence type="ECO:0000256" key="3">
    <source>
        <dbReference type="RuleBase" id="RU004508"/>
    </source>
</evidence>
<dbReference type="InterPro" id="IPR000653">
    <property type="entry name" value="DegT/StrS_aminotransferase"/>
</dbReference>
<reference evidence="4 5" key="1">
    <citation type="journal article" date="2021" name="bioRxiv">
        <title>Unraveling nitrogen, sulfur and carbon metabolic pathways and microbial community transcriptional responses to substrate deprivation and toxicity stresses in a bioreactor mimicking anoxic brackish coastal sediment conditions.</title>
        <authorList>
            <person name="Martins P.D."/>
            <person name="Echeveste M.J."/>
            <person name="Arshad A."/>
            <person name="Kurth J."/>
            <person name="Ouboter H."/>
            <person name="Jetten M.S.M."/>
            <person name="Welte C.U."/>
        </authorList>
    </citation>
    <scope>NUCLEOTIDE SEQUENCE [LARGE SCALE GENOMIC DNA]</scope>
    <source>
        <strain evidence="4">MAG_38</strain>
    </source>
</reference>
<dbReference type="GO" id="GO:0008483">
    <property type="term" value="F:transaminase activity"/>
    <property type="evidence" value="ECO:0007669"/>
    <property type="project" value="UniProtKB-KW"/>
</dbReference>
<keyword evidence="4" id="KW-0032">Aminotransferase</keyword>
<dbReference type="PANTHER" id="PTHR30244:SF41">
    <property type="entry name" value="UDP-4-AMINO-4-DEOXY-L-ARABINOSE--OXOGLUTARATE AMINOTRANSFERASE"/>
    <property type="match status" value="1"/>
</dbReference>
<name>A0AAJ1AFZ9_9BACT</name>
<dbReference type="Pfam" id="PF01041">
    <property type="entry name" value="DegT_DnrJ_EryC1"/>
    <property type="match status" value="1"/>
</dbReference>